<name>A0A318PEH0_KOMXY</name>
<organism evidence="2 3">
    <name type="scientific">Komagataeibacter xylinus</name>
    <name type="common">Gluconacetobacter xylinus</name>
    <dbReference type="NCBI Taxonomy" id="28448"/>
    <lineage>
        <taxon>Bacteria</taxon>
        <taxon>Pseudomonadati</taxon>
        <taxon>Pseudomonadota</taxon>
        <taxon>Alphaproteobacteria</taxon>
        <taxon>Acetobacterales</taxon>
        <taxon>Acetobacteraceae</taxon>
        <taxon>Komagataeibacter</taxon>
    </lineage>
</organism>
<comment type="caution">
    <text evidence="2">The sequence shown here is derived from an EMBL/GenBank/DDBJ whole genome shotgun (WGS) entry which is preliminary data.</text>
</comment>
<accession>A0A318PEH0</accession>
<dbReference type="RefSeq" id="WP_110570489.1">
    <property type="nucleotide sequence ID" value="NZ_CBCRXN010000151.1"/>
</dbReference>
<keyword evidence="1" id="KW-0812">Transmembrane</keyword>
<gene>
    <name evidence="2" type="ORF">CFR75_17115</name>
</gene>
<feature type="transmembrane region" description="Helical" evidence="1">
    <location>
        <begin position="167"/>
        <end position="189"/>
    </location>
</feature>
<dbReference type="OrthoDB" id="8559161at2"/>
<dbReference type="AlphaFoldDB" id="A0A318PEH0"/>
<sequence>MVVDDQKDPWGLPAQFPKASQISDAYLGECENLVRDHCKEMMKPLGAVPAGLVSVIAGVLVGAGFPYWFQRKSLQLGVNGAVFGVAAIIGLFLCFWLEFLRFLPGDYPSTAGQSIARLKAFWKAVGDRHDQQEDDQLCDELRVFIRHDRERTAEALRTLAAGRHRNLWIATVSQALGLLILTIFTAQLLSKAHEVPGLTGPHTESRVEGNRPS</sequence>
<dbReference type="EMBL" id="NKUC01000114">
    <property type="protein sequence ID" value="PYD55354.1"/>
    <property type="molecule type" value="Genomic_DNA"/>
</dbReference>
<feature type="transmembrane region" description="Helical" evidence="1">
    <location>
        <begin position="45"/>
        <end position="69"/>
    </location>
</feature>
<evidence type="ECO:0000256" key="1">
    <source>
        <dbReference type="SAM" id="Phobius"/>
    </source>
</evidence>
<dbReference type="Proteomes" id="UP000248257">
    <property type="component" value="Unassembled WGS sequence"/>
</dbReference>
<keyword evidence="1" id="KW-0472">Membrane</keyword>
<reference evidence="2 3" key="1">
    <citation type="submission" date="2017-07" db="EMBL/GenBank/DDBJ databases">
        <title>A draft genome sequence of Komagataeibacter xylinus LMG 1515.</title>
        <authorList>
            <person name="Skraban J."/>
            <person name="Cleenwerck I."/>
            <person name="Vandamme P."/>
            <person name="Trcek J."/>
        </authorList>
    </citation>
    <scope>NUCLEOTIDE SEQUENCE [LARGE SCALE GENOMIC DNA]</scope>
    <source>
        <strain evidence="2 3">LMG 1515</strain>
    </source>
</reference>
<proteinExistence type="predicted"/>
<protein>
    <submittedName>
        <fullName evidence="2">Uncharacterized protein</fullName>
    </submittedName>
</protein>
<keyword evidence="3" id="KW-1185">Reference proteome</keyword>
<keyword evidence="1" id="KW-1133">Transmembrane helix</keyword>
<evidence type="ECO:0000313" key="3">
    <source>
        <dbReference type="Proteomes" id="UP000248257"/>
    </source>
</evidence>
<evidence type="ECO:0000313" key="2">
    <source>
        <dbReference type="EMBL" id="PYD55354.1"/>
    </source>
</evidence>
<feature type="transmembrane region" description="Helical" evidence="1">
    <location>
        <begin position="81"/>
        <end position="100"/>
    </location>
</feature>